<name>A0A392QFH2_9FABA</name>
<feature type="non-terminal residue" evidence="2">
    <location>
        <position position="197"/>
    </location>
</feature>
<feature type="non-terminal residue" evidence="2">
    <location>
        <position position="1"/>
    </location>
</feature>
<reference evidence="2 3" key="1">
    <citation type="journal article" date="2018" name="Front. Plant Sci.">
        <title>Red Clover (Trifolium pratense) and Zigzag Clover (T. medium) - A Picture of Genomic Similarities and Differences.</title>
        <authorList>
            <person name="Dluhosova J."/>
            <person name="Istvanek J."/>
            <person name="Nedelnik J."/>
            <person name="Repkova J."/>
        </authorList>
    </citation>
    <scope>NUCLEOTIDE SEQUENCE [LARGE SCALE GENOMIC DNA]</scope>
    <source>
        <strain evidence="3">cv. 10/8</strain>
        <tissue evidence="2">Leaf</tissue>
    </source>
</reference>
<dbReference type="AlphaFoldDB" id="A0A392QFH2"/>
<evidence type="ECO:0000313" key="3">
    <source>
        <dbReference type="Proteomes" id="UP000265520"/>
    </source>
</evidence>
<evidence type="ECO:0000256" key="1">
    <source>
        <dbReference type="SAM" id="MobiDB-lite"/>
    </source>
</evidence>
<feature type="region of interest" description="Disordered" evidence="1">
    <location>
        <begin position="1"/>
        <end position="26"/>
    </location>
</feature>
<keyword evidence="3" id="KW-1185">Reference proteome</keyword>
<dbReference type="GO" id="GO:0003677">
    <property type="term" value="F:DNA binding"/>
    <property type="evidence" value="ECO:0007669"/>
    <property type="project" value="UniProtKB-KW"/>
</dbReference>
<evidence type="ECO:0000313" key="2">
    <source>
        <dbReference type="EMBL" id="MCI22612.1"/>
    </source>
</evidence>
<proteinExistence type="predicted"/>
<keyword evidence="2" id="KW-0238">DNA-binding</keyword>
<protein>
    <submittedName>
        <fullName evidence="2">Putative DNA-binding protein</fullName>
    </submittedName>
</protein>
<dbReference type="EMBL" id="LXQA010131438">
    <property type="protein sequence ID" value="MCI22612.1"/>
    <property type="molecule type" value="Genomic_DNA"/>
</dbReference>
<sequence length="197" mass="21524">KSSGNLNDGDDMTYDNSSRIESKRTNQWFMDSPEVDLVPNKKQAVEAPNSLSSGMLNSNISSWGNSLSFHSLTGHFTAQLFDPGAASMNFEDTNIFPLNIDNKLNAEEKDILDPFGGDASFGLSMSTTLEDSQLVFNHNGIRKVKVNEVKESENFMSVPTNNPYDGGVSKTVSNTHAFKEGDHSISTSLTYNKGDAN</sequence>
<dbReference type="Proteomes" id="UP000265520">
    <property type="component" value="Unassembled WGS sequence"/>
</dbReference>
<accession>A0A392QFH2</accession>
<comment type="caution">
    <text evidence="2">The sequence shown here is derived from an EMBL/GenBank/DDBJ whole genome shotgun (WGS) entry which is preliminary data.</text>
</comment>
<organism evidence="2 3">
    <name type="scientific">Trifolium medium</name>
    <dbReference type="NCBI Taxonomy" id="97028"/>
    <lineage>
        <taxon>Eukaryota</taxon>
        <taxon>Viridiplantae</taxon>
        <taxon>Streptophyta</taxon>
        <taxon>Embryophyta</taxon>
        <taxon>Tracheophyta</taxon>
        <taxon>Spermatophyta</taxon>
        <taxon>Magnoliopsida</taxon>
        <taxon>eudicotyledons</taxon>
        <taxon>Gunneridae</taxon>
        <taxon>Pentapetalae</taxon>
        <taxon>rosids</taxon>
        <taxon>fabids</taxon>
        <taxon>Fabales</taxon>
        <taxon>Fabaceae</taxon>
        <taxon>Papilionoideae</taxon>
        <taxon>50 kb inversion clade</taxon>
        <taxon>NPAAA clade</taxon>
        <taxon>Hologalegina</taxon>
        <taxon>IRL clade</taxon>
        <taxon>Trifolieae</taxon>
        <taxon>Trifolium</taxon>
    </lineage>
</organism>